<evidence type="ECO:0000256" key="2">
    <source>
        <dbReference type="ARBA" id="ARBA00022741"/>
    </source>
</evidence>
<name>A0A1U7N2G3_9CYAN</name>
<evidence type="ECO:0000259" key="8">
    <source>
        <dbReference type="PROSITE" id="PS50011"/>
    </source>
</evidence>
<dbReference type="AlphaFoldDB" id="A0A1U7N2G3"/>
<dbReference type="InterPro" id="IPR017441">
    <property type="entry name" value="Protein_kinase_ATP_BS"/>
</dbReference>
<keyword evidence="2 5" id="KW-0547">Nucleotide-binding</keyword>
<dbReference type="PANTHER" id="PTHR43289:SF34">
    <property type="entry name" value="SERINE_THREONINE-PROTEIN KINASE YBDM-RELATED"/>
    <property type="match status" value="1"/>
</dbReference>
<accession>A0A1U7N2G3</accession>
<keyword evidence="3" id="KW-0418">Kinase</keyword>
<dbReference type="InterPro" id="IPR000719">
    <property type="entry name" value="Prot_kinase_dom"/>
</dbReference>
<dbReference type="PANTHER" id="PTHR43289">
    <property type="entry name" value="MITOGEN-ACTIVATED PROTEIN KINASE KINASE KINASE 20-RELATED"/>
    <property type="match status" value="1"/>
</dbReference>
<evidence type="ECO:0000256" key="7">
    <source>
        <dbReference type="SAM" id="Phobius"/>
    </source>
</evidence>
<dbReference type="InterPro" id="IPR011009">
    <property type="entry name" value="Kinase-like_dom_sf"/>
</dbReference>
<feature type="binding site" evidence="5">
    <location>
        <position position="47"/>
    </location>
    <ligand>
        <name>ATP</name>
        <dbReference type="ChEBI" id="CHEBI:30616"/>
    </ligand>
</feature>
<keyword evidence="4 5" id="KW-0067">ATP-binding</keyword>
<feature type="transmembrane region" description="Helical" evidence="7">
    <location>
        <begin position="298"/>
        <end position="317"/>
    </location>
</feature>
<feature type="domain" description="Protein kinase" evidence="8">
    <location>
        <begin position="15"/>
        <end position="286"/>
    </location>
</feature>
<evidence type="ECO:0000256" key="3">
    <source>
        <dbReference type="ARBA" id="ARBA00022777"/>
    </source>
</evidence>
<comment type="caution">
    <text evidence="9">The sequence shown here is derived from an EMBL/GenBank/DDBJ whole genome shotgun (WGS) entry which is preliminary data.</text>
</comment>
<dbReference type="CDD" id="cd14014">
    <property type="entry name" value="STKc_PknB_like"/>
    <property type="match status" value="1"/>
</dbReference>
<keyword evidence="10" id="KW-1185">Reference proteome</keyword>
<dbReference type="PROSITE" id="PS50011">
    <property type="entry name" value="PROTEIN_KINASE_DOM"/>
    <property type="match status" value="1"/>
</dbReference>
<evidence type="ECO:0000313" key="10">
    <source>
        <dbReference type="Proteomes" id="UP000186657"/>
    </source>
</evidence>
<dbReference type="Gene3D" id="1.10.510.10">
    <property type="entry name" value="Transferase(Phosphotransferase) domain 1"/>
    <property type="match status" value="1"/>
</dbReference>
<keyword evidence="7" id="KW-0812">Transmembrane</keyword>
<dbReference type="SUPFAM" id="SSF56112">
    <property type="entry name" value="Protein kinase-like (PK-like)"/>
    <property type="match status" value="1"/>
</dbReference>
<protein>
    <recommendedName>
        <fullName evidence="8">Protein kinase domain-containing protein</fullName>
    </recommendedName>
</protein>
<dbReference type="GO" id="GO:0005524">
    <property type="term" value="F:ATP binding"/>
    <property type="evidence" value="ECO:0007669"/>
    <property type="project" value="UniProtKB-UniRule"/>
</dbReference>
<evidence type="ECO:0000256" key="5">
    <source>
        <dbReference type="PROSITE-ProRule" id="PRU10141"/>
    </source>
</evidence>
<evidence type="ECO:0000313" key="9">
    <source>
        <dbReference type="EMBL" id="OLT60140.1"/>
    </source>
</evidence>
<dbReference type="PROSITE" id="PS00107">
    <property type="entry name" value="PROTEIN_KINASE_ATP"/>
    <property type="match status" value="1"/>
</dbReference>
<feature type="coiled-coil region" evidence="6">
    <location>
        <begin position="408"/>
        <end position="455"/>
    </location>
</feature>
<dbReference type="RefSeq" id="WP_075900120.1">
    <property type="nucleotide sequence ID" value="NZ_MKZS01000001.1"/>
</dbReference>
<dbReference type="EMBL" id="MKZS01000001">
    <property type="protein sequence ID" value="OLT60140.1"/>
    <property type="molecule type" value="Genomic_DNA"/>
</dbReference>
<proteinExistence type="predicted"/>
<dbReference type="Proteomes" id="UP000186657">
    <property type="component" value="Unassembled WGS sequence"/>
</dbReference>
<sequence length="456" mass="52994">MTKLQPEYSLKDGEYTIQSELGEGTFGTTYKATRKLPDGKENSVAIKIGKEELSENEQSKIKQDFQYEANRLKQFNHKHIVKFIEYFYDQTINRPCIVMEYIEGETLERLTPAKKGIPEEKAINYIKQVADALAAMHDENLIHRDVTPSKIIVRDGTEAVLIGFSIAREFIPNRTLEVTQTLLTDDHYAPPEQELRRARLGPPFDIYSLSATFYFLLTGRQPVSNRDRENELKKYRRDTQKQDIENFVRRTNKKLRIAILKGMELDQNRRPQSISEWLKLLESPGILILTYRLSSLRWVIGVIFGLVLLGAVVYQLIPKPTNQPNQPITYPLSSTEWPQLEDKGLSAIRKFADERDKQTLEEVLELFEQNKNKYQGEKEFEELFSELTRRYAQDVLARSGEPGVRKGIKKLEEIKKRLEDNFDDIENLPEDDIIAQEYKDVSALLEKMRDSLNENN</sequence>
<keyword evidence="7" id="KW-1133">Transmembrane helix</keyword>
<dbReference type="GO" id="GO:0004674">
    <property type="term" value="F:protein serine/threonine kinase activity"/>
    <property type="evidence" value="ECO:0007669"/>
    <property type="project" value="TreeGrafter"/>
</dbReference>
<organism evidence="9 10">
    <name type="scientific">Moorena bouillonii PNG</name>
    <dbReference type="NCBI Taxonomy" id="568701"/>
    <lineage>
        <taxon>Bacteria</taxon>
        <taxon>Bacillati</taxon>
        <taxon>Cyanobacteriota</taxon>
        <taxon>Cyanophyceae</taxon>
        <taxon>Coleofasciculales</taxon>
        <taxon>Coleofasciculaceae</taxon>
        <taxon>Moorena</taxon>
    </lineage>
</organism>
<evidence type="ECO:0000256" key="6">
    <source>
        <dbReference type="SAM" id="Coils"/>
    </source>
</evidence>
<reference evidence="9 10" key="1">
    <citation type="submission" date="2016-10" db="EMBL/GenBank/DDBJ databases">
        <title>Comparative genomics uncovers the prolific and rare metabolic potential of the cyanobacterial genus Moorea.</title>
        <authorList>
            <person name="Leao T."/>
            <person name="Castelao G."/>
            <person name="Korobeynikov A."/>
            <person name="Monroe E.A."/>
            <person name="Podell S."/>
            <person name="Glukhov E."/>
            <person name="Allen E."/>
            <person name="Gerwick W.H."/>
            <person name="Gerwick L."/>
        </authorList>
    </citation>
    <scope>NUCLEOTIDE SEQUENCE [LARGE SCALE GENOMIC DNA]</scope>
    <source>
        <strain evidence="9 10">PNG5-198</strain>
    </source>
</reference>
<evidence type="ECO:0000256" key="4">
    <source>
        <dbReference type="ARBA" id="ARBA00022840"/>
    </source>
</evidence>
<gene>
    <name evidence="9" type="ORF">BJP37_15020</name>
</gene>
<keyword evidence="6" id="KW-0175">Coiled coil</keyword>
<dbReference type="Pfam" id="PF00069">
    <property type="entry name" value="Pkinase"/>
    <property type="match status" value="1"/>
</dbReference>
<keyword evidence="1" id="KW-0808">Transferase</keyword>
<keyword evidence="7" id="KW-0472">Membrane</keyword>
<evidence type="ECO:0000256" key="1">
    <source>
        <dbReference type="ARBA" id="ARBA00022679"/>
    </source>
</evidence>